<dbReference type="Proteomes" id="UP000823749">
    <property type="component" value="Chromosome 2"/>
</dbReference>
<comment type="caution">
    <text evidence="1">The sequence shown here is derived from an EMBL/GenBank/DDBJ whole genome shotgun (WGS) entry which is preliminary data.</text>
</comment>
<protein>
    <recommendedName>
        <fullName evidence="3">F-box/LRR-repeat protein</fullName>
    </recommendedName>
</protein>
<evidence type="ECO:0000313" key="1">
    <source>
        <dbReference type="EMBL" id="KAG5560706.1"/>
    </source>
</evidence>
<organism evidence="1 2">
    <name type="scientific">Rhododendron griersonianum</name>
    <dbReference type="NCBI Taxonomy" id="479676"/>
    <lineage>
        <taxon>Eukaryota</taxon>
        <taxon>Viridiplantae</taxon>
        <taxon>Streptophyta</taxon>
        <taxon>Embryophyta</taxon>
        <taxon>Tracheophyta</taxon>
        <taxon>Spermatophyta</taxon>
        <taxon>Magnoliopsida</taxon>
        <taxon>eudicotyledons</taxon>
        <taxon>Gunneridae</taxon>
        <taxon>Pentapetalae</taxon>
        <taxon>asterids</taxon>
        <taxon>Ericales</taxon>
        <taxon>Ericaceae</taxon>
        <taxon>Ericoideae</taxon>
        <taxon>Rhodoreae</taxon>
        <taxon>Rhododendron</taxon>
    </lineage>
</organism>
<dbReference type="AlphaFoldDB" id="A0AAV6L713"/>
<dbReference type="InterPro" id="IPR032675">
    <property type="entry name" value="LRR_dom_sf"/>
</dbReference>
<accession>A0AAV6L713</accession>
<evidence type="ECO:0008006" key="3">
    <source>
        <dbReference type="Google" id="ProtNLM"/>
    </source>
</evidence>
<dbReference type="PANTHER" id="PTHR13318">
    <property type="entry name" value="PARTNER OF PAIRED, ISOFORM B-RELATED"/>
    <property type="match status" value="1"/>
</dbReference>
<dbReference type="PANTHER" id="PTHR13318:SF247">
    <property type="entry name" value="GH16156P"/>
    <property type="match status" value="1"/>
</dbReference>
<gene>
    <name evidence="1" type="ORF">RHGRI_003893</name>
</gene>
<proteinExistence type="predicted"/>
<dbReference type="SUPFAM" id="SSF52047">
    <property type="entry name" value="RNI-like"/>
    <property type="match status" value="1"/>
</dbReference>
<dbReference type="GO" id="GO:0019005">
    <property type="term" value="C:SCF ubiquitin ligase complex"/>
    <property type="evidence" value="ECO:0007669"/>
    <property type="project" value="TreeGrafter"/>
</dbReference>
<dbReference type="Gene3D" id="3.80.10.10">
    <property type="entry name" value="Ribonuclease Inhibitor"/>
    <property type="match status" value="1"/>
</dbReference>
<sequence length="361" mass="40583">MEGNVCKELPEDCWESILNQLALDHGYNGLEAPSLVCKQFLSITNRLRRNFASQYKVFYHNRCEALCRAFQRFRNLKELEICDPSFGVVVDKIMDIDYIISRIASSGFDLQSLVFTSLREPPSKESFLKLGSTMRNLKILRCCGFFSLRDPDIVAIADSFPWLEELDISGPVYYYDDTVQYPQLSNLIVTDAGIEKLSVKLLALLKIDVFGNGGCSDRSLIALSSQCVLLEEIGCRSGPVTEDGVCFVLRHGPNLMSLTAGQFFILAKECPMLSEIKLIPMSEVGDEFVEDLERNDRITSVILCSNWCLTDELLKKVGVLCPNLHTLNVRGCGLLTQEEIGQVLKCCSQMKHLTVDYQKEA</sequence>
<name>A0AAV6L713_9ERIC</name>
<dbReference type="GO" id="GO:0031146">
    <property type="term" value="P:SCF-dependent proteasomal ubiquitin-dependent protein catabolic process"/>
    <property type="evidence" value="ECO:0007669"/>
    <property type="project" value="TreeGrafter"/>
</dbReference>
<dbReference type="EMBL" id="JACTNZ010000002">
    <property type="protein sequence ID" value="KAG5560706.1"/>
    <property type="molecule type" value="Genomic_DNA"/>
</dbReference>
<keyword evidence="2" id="KW-1185">Reference proteome</keyword>
<reference evidence="1" key="1">
    <citation type="submission" date="2020-08" db="EMBL/GenBank/DDBJ databases">
        <title>Plant Genome Project.</title>
        <authorList>
            <person name="Zhang R.-G."/>
        </authorList>
    </citation>
    <scope>NUCLEOTIDE SEQUENCE</scope>
    <source>
        <strain evidence="1">WSP0</strain>
        <tissue evidence="1">Leaf</tissue>
    </source>
</reference>
<evidence type="ECO:0000313" key="2">
    <source>
        <dbReference type="Proteomes" id="UP000823749"/>
    </source>
</evidence>